<feature type="compositionally biased region" description="Pro residues" evidence="1">
    <location>
        <begin position="246"/>
        <end position="258"/>
    </location>
</feature>
<gene>
    <name evidence="2" type="ORF">FEF34_24660</name>
</gene>
<evidence type="ECO:0008006" key="4">
    <source>
        <dbReference type="Google" id="ProtNLM"/>
    </source>
</evidence>
<keyword evidence="3" id="KW-1185">Reference proteome</keyword>
<name>A0A5R9EA69_9ACTN</name>
<evidence type="ECO:0000256" key="1">
    <source>
        <dbReference type="SAM" id="MobiDB-lite"/>
    </source>
</evidence>
<dbReference type="RefSeq" id="WP_138055087.1">
    <property type="nucleotide sequence ID" value="NZ_VAWE01000001.1"/>
</dbReference>
<organism evidence="2 3">
    <name type="scientific">Streptomyces marianii</name>
    <dbReference type="NCBI Taxonomy" id="1817406"/>
    <lineage>
        <taxon>Bacteria</taxon>
        <taxon>Bacillati</taxon>
        <taxon>Actinomycetota</taxon>
        <taxon>Actinomycetes</taxon>
        <taxon>Kitasatosporales</taxon>
        <taxon>Streptomycetaceae</taxon>
        <taxon>Streptomyces</taxon>
    </lineage>
</organism>
<protein>
    <recommendedName>
        <fullName evidence="4">Glycosyltransferase family 2 protein</fullName>
    </recommendedName>
</protein>
<dbReference type="InterPro" id="IPR029044">
    <property type="entry name" value="Nucleotide-diphossugar_trans"/>
</dbReference>
<dbReference type="AlphaFoldDB" id="A0A5R9EA69"/>
<reference evidence="2 3" key="1">
    <citation type="submission" date="2019-05" db="EMBL/GenBank/DDBJ databases">
        <title>Streptomyces marianii sp. nov., a novel marine actinomycete from southern coast of India.</title>
        <authorList>
            <person name="Iniyan A.M."/>
            <person name="Wink J."/>
            <person name="Ramprasad E."/>
            <person name="Ramana C.V."/>
            <person name="Bunk B."/>
            <person name="Sproer C."/>
            <person name="Joseph F.-J.R.S."/>
            <person name="Vincent S.G.P."/>
        </authorList>
    </citation>
    <scope>NUCLEOTIDE SEQUENCE [LARGE SCALE GENOMIC DNA]</scope>
    <source>
        <strain evidence="2 3">ICN19</strain>
    </source>
</reference>
<proteinExistence type="predicted"/>
<dbReference type="OrthoDB" id="6679586at2"/>
<dbReference type="Gene3D" id="3.90.550.10">
    <property type="entry name" value="Spore Coat Polysaccharide Biosynthesis Protein SpsA, Chain A"/>
    <property type="match status" value="1"/>
</dbReference>
<evidence type="ECO:0000313" key="2">
    <source>
        <dbReference type="EMBL" id="TLQ45759.1"/>
    </source>
</evidence>
<dbReference type="Proteomes" id="UP000305921">
    <property type="component" value="Unassembled WGS sequence"/>
</dbReference>
<evidence type="ECO:0000313" key="3">
    <source>
        <dbReference type="Proteomes" id="UP000305921"/>
    </source>
</evidence>
<feature type="region of interest" description="Disordered" evidence="1">
    <location>
        <begin position="245"/>
        <end position="270"/>
    </location>
</feature>
<dbReference type="EMBL" id="VAWE01000001">
    <property type="protein sequence ID" value="TLQ45759.1"/>
    <property type="molecule type" value="Genomic_DNA"/>
</dbReference>
<comment type="caution">
    <text evidence="2">The sequence shown here is derived from an EMBL/GenBank/DDBJ whole genome shotgun (WGS) entry which is preliminary data.</text>
</comment>
<sequence length="270" mass="29530">MSESSASATGDGMVQMAYLHPHTVSHSWHESVMRLAAYDAVNNGRIVGTQGPYMISCSTGALVESRNLAVRRWLDETPHEWFWFIDTDMGFDADTVDRLVAAADPAERPVVGGLCFAAREMGADGMGGRRLKPVPTLYMPARDPHGQIGFTTRWEFPDNALVQVAGTGAACLLIHRTAAEKLRAQHGDTWFDPVKYPDGRWVSEDLSFCWRLSTLQIPLFVHTGVKTTHHKEVWIGAEDYTVPVDAPVPTPAPEPPAGAEPGPLKEVADA</sequence>
<dbReference type="SUPFAM" id="SSF53448">
    <property type="entry name" value="Nucleotide-diphospho-sugar transferases"/>
    <property type="match status" value="1"/>
</dbReference>
<accession>A0A5R9EA69</accession>